<evidence type="ECO:0000259" key="1">
    <source>
        <dbReference type="Pfam" id="PF20385"/>
    </source>
</evidence>
<dbReference type="AlphaFoldDB" id="A0A1H2MW87"/>
<dbReference type="Proteomes" id="UP000295254">
    <property type="component" value="Unassembled WGS sequence"/>
</dbReference>
<feature type="domain" description="DUF6680" evidence="1">
    <location>
        <begin position="21"/>
        <end position="194"/>
    </location>
</feature>
<protein>
    <recommendedName>
        <fullName evidence="1">DUF6680 domain-containing protein</fullName>
    </recommendedName>
</protein>
<accession>A0A1H2MW87</accession>
<dbReference type="EMBL" id="RRZK01000005">
    <property type="protein sequence ID" value="TDB67169.1"/>
    <property type="molecule type" value="Genomic_DNA"/>
</dbReference>
<dbReference type="RefSeq" id="WP_093218255.1">
    <property type="nucleotide sequence ID" value="NZ_LT629803.1"/>
</dbReference>
<proteinExistence type="predicted"/>
<organism evidence="2 3">
    <name type="scientific">Pseudomonas vancouverensis</name>
    <dbReference type="NCBI Taxonomy" id="95300"/>
    <lineage>
        <taxon>Bacteria</taxon>
        <taxon>Pseudomonadati</taxon>
        <taxon>Pseudomonadota</taxon>
        <taxon>Gammaproteobacteria</taxon>
        <taxon>Pseudomonadales</taxon>
        <taxon>Pseudomonadaceae</taxon>
        <taxon>Pseudomonas</taxon>
    </lineage>
</organism>
<gene>
    <name evidence="2" type="ORF">EIY72_03725</name>
</gene>
<evidence type="ECO:0000313" key="2">
    <source>
        <dbReference type="EMBL" id="TDB67169.1"/>
    </source>
</evidence>
<reference evidence="3" key="1">
    <citation type="journal article" date="2019" name="bioRxiv">
        <title>Bacterially produced spermidine induces plant systemic susceptibility to pathogens.</title>
        <authorList>
            <person name="Melnyk R.A."/>
            <person name="Beskrovnaya P.A."/>
            <person name="Liu Z."/>
            <person name="Song Y."/>
            <person name="Haney C.H."/>
        </authorList>
    </citation>
    <scope>NUCLEOTIDE SEQUENCE [LARGE SCALE GENOMIC DNA]</scope>
    <source>
        <strain evidence="3">Dha-51</strain>
    </source>
</reference>
<name>A0A1H2MW87_PSEVA</name>
<dbReference type="STRING" id="95300.SAMN05216558_1331"/>
<dbReference type="Pfam" id="PF20385">
    <property type="entry name" value="DUF6680"/>
    <property type="match status" value="1"/>
</dbReference>
<sequence length="208" mass="23584">MLRSMKIEKIWGGDMAGLELTISDWMIVTATLLGPILAVQAQKWIERSRESRARKLQVFHTLMATRGARLSADHVRGLNMIDLSFYGSVRLGRRWTSSRDQSVLNAWKEYHDHLSDSSNLNLSMEALWVQRDELFVNLLFAMGRSLGYQFDRVQLKKSWYSPNAHVQNEVRMDNLVTAATGVLEGRTPIQIVPGKLERPSGDANATTP</sequence>
<evidence type="ECO:0000313" key="3">
    <source>
        <dbReference type="Proteomes" id="UP000295254"/>
    </source>
</evidence>
<dbReference type="InterPro" id="IPR046502">
    <property type="entry name" value="DUF6680"/>
</dbReference>
<comment type="caution">
    <text evidence="2">The sequence shown here is derived from an EMBL/GenBank/DDBJ whole genome shotgun (WGS) entry which is preliminary data.</text>
</comment>
<dbReference type="OrthoDB" id="1493705at2"/>
<keyword evidence="3" id="KW-1185">Reference proteome</keyword>